<dbReference type="Proteomes" id="UP000256877">
    <property type="component" value="Unassembled WGS sequence"/>
</dbReference>
<evidence type="ECO:0000259" key="22">
    <source>
        <dbReference type="PROSITE" id="PS51462"/>
    </source>
</evidence>
<dbReference type="InterPro" id="IPR000086">
    <property type="entry name" value="NUDIX_hydrolase_dom"/>
</dbReference>
<dbReference type="GeneID" id="1464396"/>
<evidence type="ECO:0000256" key="11">
    <source>
        <dbReference type="ARBA" id="ARBA00026103"/>
    </source>
</evidence>
<dbReference type="AlphaFoldDB" id="A0A371R6K5"/>
<comment type="catalytic activity">
    <reaction evidence="20">
        <text>N(6)-methyl-dATP + H2O = N(6)-methyl-dAMP + diphosphate + H(+)</text>
        <dbReference type="Rhea" id="RHEA:67604"/>
        <dbReference type="ChEBI" id="CHEBI:15377"/>
        <dbReference type="ChEBI" id="CHEBI:15378"/>
        <dbReference type="ChEBI" id="CHEBI:33019"/>
        <dbReference type="ChEBI" id="CHEBI:169976"/>
        <dbReference type="ChEBI" id="CHEBI:172872"/>
    </reaction>
    <physiologicalReaction direction="left-to-right" evidence="20">
        <dbReference type="Rhea" id="RHEA:67605"/>
    </physiologicalReaction>
</comment>
<comment type="catalytic activity">
    <reaction evidence="8">
        <text>2-oxo-dATP + H2O = 2-oxo-dAMP + diphosphate + H(+)</text>
        <dbReference type="Rhea" id="RHEA:31583"/>
        <dbReference type="ChEBI" id="CHEBI:15377"/>
        <dbReference type="ChEBI" id="CHEBI:15378"/>
        <dbReference type="ChEBI" id="CHEBI:33019"/>
        <dbReference type="ChEBI" id="CHEBI:63212"/>
        <dbReference type="ChEBI" id="CHEBI:77897"/>
        <dbReference type="EC" id="3.6.1.56"/>
    </reaction>
    <physiologicalReaction direction="left-to-right" evidence="8">
        <dbReference type="Rhea" id="RHEA:31584"/>
    </physiologicalReaction>
</comment>
<protein>
    <recommendedName>
        <fullName evidence="12">Oxidized purine nucleoside triphosphate hydrolase</fullName>
        <ecNumber evidence="11">3.6.1.56</ecNumber>
    </recommendedName>
    <alternativeName>
        <fullName evidence="16">2-hydroxy-dATP diphosphatase</fullName>
    </alternativeName>
    <alternativeName>
        <fullName evidence="15">7,8-dihydro-8-oxoguanine triphosphatase</fullName>
    </alternativeName>
    <alternativeName>
        <fullName evidence="14">8-oxo-dGTPase</fullName>
    </alternativeName>
    <alternativeName>
        <fullName evidence="17">Methylated purine nucleoside triphosphate hydrolase</fullName>
    </alternativeName>
    <alternativeName>
        <fullName evidence="13">Nucleoside diphosphate-linked moiety X motif 1</fullName>
    </alternativeName>
</protein>
<evidence type="ECO:0000256" key="10">
    <source>
        <dbReference type="ARBA" id="ARBA00024596"/>
    </source>
</evidence>
<dbReference type="PANTHER" id="PTHR43758:SF2">
    <property type="entry name" value="OXIDIZED PURINE NUCLEOSIDE TRIPHOSPHATE HYDROLASE"/>
    <property type="match status" value="1"/>
</dbReference>
<dbReference type="OrthoDB" id="40462at2157"/>
<evidence type="ECO:0000256" key="16">
    <source>
        <dbReference type="ARBA" id="ARBA00031927"/>
    </source>
</evidence>
<accession>A0A371R6K5</accession>
<dbReference type="PROSITE" id="PS51462">
    <property type="entry name" value="NUDIX"/>
    <property type="match status" value="1"/>
</dbReference>
<gene>
    <name evidence="24" type="ORF">CGL51_03455</name>
    <name evidence="25" type="ORF">CGL52_01940</name>
    <name evidence="23" type="ORF">HA333_06945</name>
</gene>
<dbReference type="CDD" id="cd03427">
    <property type="entry name" value="NUDIX_MTH1_Nudt1"/>
    <property type="match status" value="1"/>
</dbReference>
<evidence type="ECO:0000313" key="24">
    <source>
        <dbReference type="EMBL" id="RFA97274.1"/>
    </source>
</evidence>
<evidence type="ECO:0000256" key="4">
    <source>
        <dbReference type="ARBA" id="ARBA00022723"/>
    </source>
</evidence>
<evidence type="ECO:0000256" key="17">
    <source>
        <dbReference type="ARBA" id="ARBA00032071"/>
    </source>
</evidence>
<dbReference type="GO" id="GO:0008828">
    <property type="term" value="F:dATP diphosphatase activity"/>
    <property type="evidence" value="ECO:0007669"/>
    <property type="project" value="UniProtKB-EC"/>
</dbReference>
<dbReference type="PRINTS" id="PR01403">
    <property type="entry name" value="8OXTPHPHTASE"/>
</dbReference>
<comment type="catalytic activity">
    <reaction evidence="9">
        <text>8-oxo-dGTP + H2O = 8-oxo-dGMP + diphosphate + H(+)</text>
        <dbReference type="Rhea" id="RHEA:31575"/>
        <dbReference type="ChEBI" id="CHEBI:15377"/>
        <dbReference type="ChEBI" id="CHEBI:15378"/>
        <dbReference type="ChEBI" id="CHEBI:33019"/>
        <dbReference type="ChEBI" id="CHEBI:63224"/>
        <dbReference type="ChEBI" id="CHEBI:77896"/>
    </reaction>
    <physiologicalReaction direction="left-to-right" evidence="9">
        <dbReference type="Rhea" id="RHEA:31576"/>
    </physiologicalReaction>
</comment>
<evidence type="ECO:0000256" key="7">
    <source>
        <dbReference type="ARBA" id="ARBA00024448"/>
    </source>
</evidence>
<keyword evidence="6" id="KW-0460">Magnesium</keyword>
<dbReference type="SUPFAM" id="SSF55811">
    <property type="entry name" value="Nudix"/>
    <property type="match status" value="1"/>
</dbReference>
<evidence type="ECO:0000256" key="8">
    <source>
        <dbReference type="ARBA" id="ARBA00024459"/>
    </source>
</evidence>
<evidence type="ECO:0000256" key="3">
    <source>
        <dbReference type="ARBA" id="ARBA00011245"/>
    </source>
</evidence>
<evidence type="ECO:0000256" key="19">
    <source>
        <dbReference type="ARBA" id="ARBA00048894"/>
    </source>
</evidence>
<dbReference type="PANTHER" id="PTHR43758">
    <property type="entry name" value="7,8-DIHYDRO-8-OXOGUANINE TRIPHOSPHATASE"/>
    <property type="match status" value="1"/>
</dbReference>
<evidence type="ECO:0000256" key="15">
    <source>
        <dbReference type="ARBA" id="ARBA00030682"/>
    </source>
</evidence>
<comment type="cofactor">
    <cofactor evidence="1">
        <name>Mg(2+)</name>
        <dbReference type="ChEBI" id="CHEBI:18420"/>
    </cofactor>
</comment>
<dbReference type="InterPro" id="IPR015797">
    <property type="entry name" value="NUDIX_hydrolase-like_dom_sf"/>
</dbReference>
<sequence>MISLETLLYLIQGERVLLILKKRGLGKGLFNGVGGKVKPGETPEQAVVREAEEEIGVKPIQLSWRGLLEFWNLENGQVESIHYVHVYVSEKYVGEPRESDEAAPLWFEKGNIPYDRMWEDDRLWLPVVLDGKRVYGKFEFEDWKLRKWIVYLLQQTG</sequence>
<dbReference type="RefSeq" id="WP_011008530.1">
    <property type="nucleotide sequence ID" value="NZ_DAIOPL010000034.1"/>
</dbReference>
<dbReference type="Proteomes" id="UP000651120">
    <property type="component" value="Unassembled WGS sequence"/>
</dbReference>
<reference evidence="23" key="2">
    <citation type="journal article" date="2020" name="bioRxiv">
        <title>A rank-normalized archaeal taxonomy based on genome phylogeny resolves widespread incomplete and uneven classifications.</title>
        <authorList>
            <person name="Rinke C."/>
            <person name="Chuvochina M."/>
            <person name="Mussig A.J."/>
            <person name="Chaumeil P.-A."/>
            <person name="Waite D.W."/>
            <person name="Whitman W.B."/>
            <person name="Parks D.H."/>
            <person name="Hugenholtz P."/>
        </authorList>
    </citation>
    <scope>NUCLEOTIDE SEQUENCE</scope>
    <source>
        <strain evidence="23">UBA8839</strain>
    </source>
</reference>
<dbReference type="InterPro" id="IPR003563">
    <property type="entry name" value="8ODP"/>
</dbReference>
<dbReference type="Pfam" id="PF00293">
    <property type="entry name" value="NUDIX"/>
    <property type="match status" value="1"/>
</dbReference>
<proteinExistence type="inferred from homology"/>
<evidence type="ECO:0000256" key="20">
    <source>
        <dbReference type="ARBA" id="ARBA00049032"/>
    </source>
</evidence>
<keyword evidence="5" id="KW-0378">Hydrolase</keyword>
<evidence type="ECO:0000256" key="5">
    <source>
        <dbReference type="ARBA" id="ARBA00022801"/>
    </source>
</evidence>
<dbReference type="PROSITE" id="PS00893">
    <property type="entry name" value="NUDIX_BOX"/>
    <property type="match status" value="1"/>
</dbReference>
<evidence type="ECO:0000313" key="27">
    <source>
        <dbReference type="Proteomes" id="UP000257123"/>
    </source>
</evidence>
<comment type="catalytic activity">
    <reaction evidence="18">
        <text>N(6)-methyl-ATP + H2O = N(6)-methyl-AMP + diphosphate + H(+)</text>
        <dbReference type="Rhea" id="RHEA:67608"/>
        <dbReference type="ChEBI" id="CHEBI:15377"/>
        <dbReference type="ChEBI" id="CHEBI:15378"/>
        <dbReference type="ChEBI" id="CHEBI:33019"/>
        <dbReference type="ChEBI" id="CHEBI:144842"/>
        <dbReference type="ChEBI" id="CHEBI:172873"/>
    </reaction>
    <physiologicalReaction direction="left-to-right" evidence="18">
        <dbReference type="Rhea" id="RHEA:67609"/>
    </physiologicalReaction>
</comment>
<comment type="catalytic activity">
    <reaction evidence="7">
        <text>8-oxo-dATP + H2O = 8-oxo-dAMP + diphosphate + H(+)</text>
        <dbReference type="Rhea" id="RHEA:65396"/>
        <dbReference type="ChEBI" id="CHEBI:15377"/>
        <dbReference type="ChEBI" id="CHEBI:15378"/>
        <dbReference type="ChEBI" id="CHEBI:33019"/>
        <dbReference type="ChEBI" id="CHEBI:71361"/>
        <dbReference type="ChEBI" id="CHEBI:172871"/>
    </reaction>
    <physiologicalReaction direction="left-to-right" evidence="7">
        <dbReference type="Rhea" id="RHEA:65397"/>
    </physiologicalReaction>
</comment>
<dbReference type="GO" id="GO:0046872">
    <property type="term" value="F:metal ion binding"/>
    <property type="evidence" value="ECO:0007669"/>
    <property type="project" value="UniProtKB-KW"/>
</dbReference>
<dbReference type="InterPro" id="IPR020084">
    <property type="entry name" value="NUDIX_hydrolase_CS"/>
</dbReference>
<evidence type="ECO:0000256" key="18">
    <source>
        <dbReference type="ARBA" id="ARBA00048002"/>
    </source>
</evidence>
<keyword evidence="4" id="KW-0479">Metal-binding</keyword>
<evidence type="ECO:0000256" key="14">
    <source>
        <dbReference type="ARBA" id="ARBA00030634"/>
    </source>
</evidence>
<dbReference type="Proteomes" id="UP000257123">
    <property type="component" value="Unassembled WGS sequence"/>
</dbReference>
<evidence type="ECO:0000313" key="26">
    <source>
        <dbReference type="Proteomes" id="UP000256877"/>
    </source>
</evidence>
<reference evidence="26 27" key="1">
    <citation type="submission" date="2017-07" db="EMBL/GenBank/DDBJ databases">
        <title>Draft genome sequence of aerobic hyperthermophilic archaea, Pyrobaculum aerophilum YKB31 and YKB32.</title>
        <authorList>
            <person name="Mochizuki T."/>
            <person name="Berliner A.J."/>
            <person name="Yoshida-Takashima Y."/>
            <person name="Takaki Y."/>
            <person name="Nunoura T."/>
            <person name="Takai K."/>
        </authorList>
    </citation>
    <scope>NUCLEOTIDE SEQUENCE [LARGE SCALE GENOMIC DNA]</scope>
    <source>
        <strain evidence="24 27">YKB31</strain>
        <strain evidence="25 26">YKB32</strain>
    </source>
</reference>
<evidence type="ECO:0000256" key="6">
    <source>
        <dbReference type="ARBA" id="ARBA00022842"/>
    </source>
</evidence>
<comment type="catalytic activity">
    <reaction evidence="10">
        <text>2-oxo-ATP + H2O = 2-oxo-AMP + diphosphate + H(+)</text>
        <dbReference type="Rhea" id="RHEA:67392"/>
        <dbReference type="ChEBI" id="CHEBI:15377"/>
        <dbReference type="ChEBI" id="CHEBI:15378"/>
        <dbReference type="ChEBI" id="CHEBI:33019"/>
        <dbReference type="ChEBI" id="CHEBI:71395"/>
        <dbReference type="ChEBI" id="CHEBI:172878"/>
    </reaction>
    <physiologicalReaction direction="left-to-right" evidence="10">
        <dbReference type="Rhea" id="RHEA:67393"/>
    </physiologicalReaction>
</comment>
<dbReference type="OMA" id="MIEATLC"/>
<evidence type="ECO:0000256" key="12">
    <source>
        <dbReference type="ARBA" id="ARBA00026218"/>
    </source>
</evidence>
<name>A0A371R6K5_9CREN</name>
<organism evidence="25 26">
    <name type="scientific">Pyrobaculum aerophilum</name>
    <dbReference type="NCBI Taxonomy" id="13773"/>
    <lineage>
        <taxon>Archaea</taxon>
        <taxon>Thermoproteota</taxon>
        <taxon>Thermoprotei</taxon>
        <taxon>Thermoproteales</taxon>
        <taxon>Thermoproteaceae</taxon>
        <taxon>Pyrobaculum</taxon>
    </lineage>
</organism>
<dbReference type="EMBL" id="NMUE01000007">
    <property type="protein sequence ID" value="RFA97274.1"/>
    <property type="molecule type" value="Genomic_DNA"/>
</dbReference>
<dbReference type="GO" id="GO:0008413">
    <property type="term" value="F:8-oxo-7,8-dihydroguanosine triphosphate pyrophosphatase activity"/>
    <property type="evidence" value="ECO:0007669"/>
    <property type="project" value="InterPro"/>
</dbReference>
<feature type="domain" description="Nudix hydrolase" evidence="22">
    <location>
        <begin position="1"/>
        <end position="130"/>
    </location>
</feature>
<dbReference type="GO" id="GO:0005737">
    <property type="term" value="C:cytoplasm"/>
    <property type="evidence" value="ECO:0007669"/>
    <property type="project" value="TreeGrafter"/>
</dbReference>
<evidence type="ECO:0000313" key="23">
    <source>
        <dbReference type="EMBL" id="HII47174.1"/>
    </source>
</evidence>
<comment type="similarity">
    <text evidence="2">Belongs to the Nudix hydrolase family.</text>
</comment>
<evidence type="ECO:0000256" key="1">
    <source>
        <dbReference type="ARBA" id="ARBA00001946"/>
    </source>
</evidence>
<evidence type="ECO:0000256" key="2">
    <source>
        <dbReference type="ARBA" id="ARBA00005582"/>
    </source>
</evidence>
<evidence type="ECO:0000313" key="25">
    <source>
        <dbReference type="EMBL" id="RFB00128.1"/>
    </source>
</evidence>
<comment type="function">
    <text evidence="21">Oxidized purine nucleoside triphosphate hydrolase which is a prominent sanitizer of the oxidized nucleotide pool. Catalyzes the hydrolysis of 2-oxo-dATP (2-hydroxy-dATP) into 2-oxo-dAMP. Also has a significant hydrolase activity toward 2-oxo-ATP, 8-oxo-dGTP and 8-oxo-dATP. Through the hydrolysis of oxidized purine nucleoside triphosphates, prevents their incorporation into DNA and the subsequent transversions A:T to C:G and G:C to T:A. Also catalyzes the hydrolysis of methylated purine nucleoside triphosphate preventing their integration into DNA. Through this antimutagenic activity protects cells from oxidative stress.</text>
</comment>
<dbReference type="EMBL" id="NMUF01000003">
    <property type="protein sequence ID" value="RFB00128.1"/>
    <property type="molecule type" value="Genomic_DNA"/>
</dbReference>
<dbReference type="Gene3D" id="3.90.79.10">
    <property type="entry name" value="Nucleoside Triphosphate Pyrophosphohydrolase"/>
    <property type="match status" value="1"/>
</dbReference>
<dbReference type="EMBL" id="DUJP01000027">
    <property type="protein sequence ID" value="HII47174.1"/>
    <property type="molecule type" value="Genomic_DNA"/>
</dbReference>
<evidence type="ECO:0000256" key="21">
    <source>
        <dbReference type="ARBA" id="ARBA00053094"/>
    </source>
</evidence>
<comment type="catalytic activity">
    <reaction evidence="19">
        <text>O(6)-methyl-dGTP + H2O = O(6)-methyl-dGMP + diphosphate + H(+)</text>
        <dbReference type="Rhea" id="RHEA:67600"/>
        <dbReference type="ChEBI" id="CHEBI:15377"/>
        <dbReference type="ChEBI" id="CHEBI:15378"/>
        <dbReference type="ChEBI" id="CHEBI:33019"/>
        <dbReference type="ChEBI" id="CHEBI:169974"/>
        <dbReference type="ChEBI" id="CHEBI:169975"/>
    </reaction>
    <physiologicalReaction direction="left-to-right" evidence="19">
        <dbReference type="Rhea" id="RHEA:67601"/>
    </physiologicalReaction>
</comment>
<dbReference type="EC" id="3.6.1.56" evidence="11"/>
<comment type="caution">
    <text evidence="25">The sequence shown here is derived from an EMBL/GenBank/DDBJ whole genome shotgun (WGS) entry which is preliminary data.</text>
</comment>
<comment type="subunit">
    <text evidence="3">Monomer.</text>
</comment>
<evidence type="ECO:0000256" key="9">
    <source>
        <dbReference type="ARBA" id="ARBA00024486"/>
    </source>
</evidence>
<evidence type="ECO:0000256" key="13">
    <source>
        <dbReference type="ARBA" id="ARBA00029673"/>
    </source>
</evidence>
<dbReference type="GO" id="GO:0042262">
    <property type="term" value="P:DNA protection"/>
    <property type="evidence" value="ECO:0007669"/>
    <property type="project" value="InterPro"/>
</dbReference>